<proteinExistence type="predicted"/>
<organism evidence="1 2">
    <name type="scientific">Dentiscutata heterogama</name>
    <dbReference type="NCBI Taxonomy" id="1316150"/>
    <lineage>
        <taxon>Eukaryota</taxon>
        <taxon>Fungi</taxon>
        <taxon>Fungi incertae sedis</taxon>
        <taxon>Mucoromycota</taxon>
        <taxon>Glomeromycotina</taxon>
        <taxon>Glomeromycetes</taxon>
        <taxon>Diversisporales</taxon>
        <taxon>Gigasporaceae</taxon>
        <taxon>Dentiscutata</taxon>
    </lineage>
</organism>
<accession>A0ACA9L8Q4</accession>
<reference evidence="1" key="1">
    <citation type="submission" date="2021-06" db="EMBL/GenBank/DDBJ databases">
        <authorList>
            <person name="Kallberg Y."/>
            <person name="Tangrot J."/>
            <person name="Rosling A."/>
        </authorList>
    </citation>
    <scope>NUCLEOTIDE SEQUENCE</scope>
    <source>
        <strain evidence="1">IL203A</strain>
    </source>
</reference>
<evidence type="ECO:0000313" key="2">
    <source>
        <dbReference type="Proteomes" id="UP000789702"/>
    </source>
</evidence>
<protein>
    <submittedName>
        <fullName evidence="1">14304_t:CDS:1</fullName>
    </submittedName>
</protein>
<sequence length="47" mass="5213">IIRLTINLGLGEEKPDPEKLDPEKLDPRNLTLAIMKGPGETWPTSNT</sequence>
<gene>
    <name evidence="1" type="ORF">DHETER_LOCUS3668</name>
</gene>
<comment type="caution">
    <text evidence="1">The sequence shown here is derived from an EMBL/GenBank/DDBJ whole genome shotgun (WGS) entry which is preliminary data.</text>
</comment>
<keyword evidence="2" id="KW-1185">Reference proteome</keyword>
<name>A0ACA9L8Q4_9GLOM</name>
<evidence type="ECO:0000313" key="1">
    <source>
        <dbReference type="EMBL" id="CAG8515611.1"/>
    </source>
</evidence>
<dbReference type="EMBL" id="CAJVPU010003257">
    <property type="protein sequence ID" value="CAG8515611.1"/>
    <property type="molecule type" value="Genomic_DNA"/>
</dbReference>
<feature type="non-terminal residue" evidence="1">
    <location>
        <position position="1"/>
    </location>
</feature>
<dbReference type="Proteomes" id="UP000789702">
    <property type="component" value="Unassembled WGS sequence"/>
</dbReference>